<evidence type="ECO:0000313" key="2">
    <source>
        <dbReference type="EMBL" id="SFJ45049.1"/>
    </source>
</evidence>
<dbReference type="Proteomes" id="UP000199111">
    <property type="component" value="Unassembled WGS sequence"/>
</dbReference>
<dbReference type="AlphaFoldDB" id="A0A1I3RH46"/>
<keyword evidence="1" id="KW-1133">Transmembrane helix</keyword>
<keyword evidence="1" id="KW-0812">Transmembrane</keyword>
<feature type="transmembrane region" description="Helical" evidence="1">
    <location>
        <begin position="82"/>
        <end position="105"/>
    </location>
</feature>
<feature type="transmembrane region" description="Helical" evidence="1">
    <location>
        <begin position="111"/>
        <end position="128"/>
    </location>
</feature>
<proteinExistence type="predicted"/>
<keyword evidence="1" id="KW-0472">Membrane</keyword>
<dbReference type="EMBL" id="FOQY01000009">
    <property type="protein sequence ID" value="SFJ45049.1"/>
    <property type="molecule type" value="Genomic_DNA"/>
</dbReference>
<name>A0A1I3RH46_9ACTN</name>
<gene>
    <name evidence="2" type="ORF">SAMN05216275_1096</name>
</gene>
<keyword evidence="3" id="KW-1185">Reference proteome</keyword>
<feature type="transmembrane region" description="Helical" evidence="1">
    <location>
        <begin position="52"/>
        <end position="70"/>
    </location>
</feature>
<dbReference type="RefSeq" id="WP_143120927.1">
    <property type="nucleotide sequence ID" value="NZ_FOQY01000009.1"/>
</dbReference>
<organism evidence="2 3">
    <name type="scientific">Streptosporangium canum</name>
    <dbReference type="NCBI Taxonomy" id="324952"/>
    <lineage>
        <taxon>Bacteria</taxon>
        <taxon>Bacillati</taxon>
        <taxon>Actinomycetota</taxon>
        <taxon>Actinomycetes</taxon>
        <taxon>Streptosporangiales</taxon>
        <taxon>Streptosporangiaceae</taxon>
        <taxon>Streptosporangium</taxon>
    </lineage>
</organism>
<sequence>MIDDSRKPLNIVKKACKRCETLLESLAVASLLHDAAPMSSAMKTARWSRSTLFMASLGWLLLTAASYLWIPLFRMIWRLNGLVLAVFWLWAVLWSFTAVMAYLSLKAYTRAFTALVIAVVIGAVIWTTDWKAAYVDSQFWLHRDEFAALAAAYDNREPLVVPWWMEYLSIDGQVRRQGDVLYLPVFEDAWRAETGVGIAHLSGPPDSQTIIQTAAGDIGSPVRDLGGGWWWVE</sequence>
<evidence type="ECO:0000313" key="3">
    <source>
        <dbReference type="Proteomes" id="UP000199111"/>
    </source>
</evidence>
<dbReference type="GeneID" id="96298809"/>
<accession>A0A1I3RH46</accession>
<evidence type="ECO:0000256" key="1">
    <source>
        <dbReference type="SAM" id="Phobius"/>
    </source>
</evidence>
<protein>
    <submittedName>
        <fullName evidence="2">Uncharacterized protein</fullName>
    </submittedName>
</protein>
<reference evidence="3" key="1">
    <citation type="submission" date="2016-10" db="EMBL/GenBank/DDBJ databases">
        <authorList>
            <person name="Varghese N."/>
            <person name="Submissions S."/>
        </authorList>
    </citation>
    <scope>NUCLEOTIDE SEQUENCE [LARGE SCALE GENOMIC DNA]</scope>
    <source>
        <strain evidence="3">CGMCC 4.2126</strain>
    </source>
</reference>